<proteinExistence type="predicted"/>
<name>A0AAV4A2I1_9GAST</name>
<organism evidence="1 2">
    <name type="scientific">Plakobranchus ocellatus</name>
    <dbReference type="NCBI Taxonomy" id="259542"/>
    <lineage>
        <taxon>Eukaryota</taxon>
        <taxon>Metazoa</taxon>
        <taxon>Spiralia</taxon>
        <taxon>Lophotrochozoa</taxon>
        <taxon>Mollusca</taxon>
        <taxon>Gastropoda</taxon>
        <taxon>Heterobranchia</taxon>
        <taxon>Euthyneura</taxon>
        <taxon>Panpulmonata</taxon>
        <taxon>Sacoglossa</taxon>
        <taxon>Placobranchoidea</taxon>
        <taxon>Plakobranchidae</taxon>
        <taxon>Plakobranchus</taxon>
    </lineage>
</organism>
<protein>
    <submittedName>
        <fullName evidence="1">Uncharacterized protein</fullName>
    </submittedName>
</protein>
<reference evidence="1 2" key="1">
    <citation type="journal article" date="2021" name="Elife">
        <title>Chloroplast acquisition without the gene transfer in kleptoplastic sea slugs, Plakobranchus ocellatus.</title>
        <authorList>
            <person name="Maeda T."/>
            <person name="Takahashi S."/>
            <person name="Yoshida T."/>
            <person name="Shimamura S."/>
            <person name="Takaki Y."/>
            <person name="Nagai Y."/>
            <person name="Toyoda A."/>
            <person name="Suzuki Y."/>
            <person name="Arimoto A."/>
            <person name="Ishii H."/>
            <person name="Satoh N."/>
            <person name="Nishiyama T."/>
            <person name="Hasebe M."/>
            <person name="Maruyama T."/>
            <person name="Minagawa J."/>
            <person name="Obokata J."/>
            <person name="Shigenobu S."/>
        </authorList>
    </citation>
    <scope>NUCLEOTIDE SEQUENCE [LARGE SCALE GENOMIC DNA]</scope>
</reference>
<gene>
    <name evidence="1" type="ORF">PoB_002760200</name>
</gene>
<sequence>MPGHLMAFSLSVSTRATDVTPGYNTQRIASTPRLDGSRSLLGIHTRMNGKLGAQKGNQHALSDSIQECYLKKLPAMHARLNSKLVAQKRKQPVE</sequence>
<comment type="caution">
    <text evidence="1">The sequence shown here is derived from an EMBL/GenBank/DDBJ whole genome shotgun (WGS) entry which is preliminary data.</text>
</comment>
<evidence type="ECO:0000313" key="1">
    <source>
        <dbReference type="EMBL" id="GFO01097.1"/>
    </source>
</evidence>
<dbReference type="Proteomes" id="UP000735302">
    <property type="component" value="Unassembled WGS sequence"/>
</dbReference>
<evidence type="ECO:0000313" key="2">
    <source>
        <dbReference type="Proteomes" id="UP000735302"/>
    </source>
</evidence>
<accession>A0AAV4A2I1</accession>
<keyword evidence="2" id="KW-1185">Reference proteome</keyword>
<dbReference type="EMBL" id="BLXT01003184">
    <property type="protein sequence ID" value="GFO01097.1"/>
    <property type="molecule type" value="Genomic_DNA"/>
</dbReference>
<dbReference type="AlphaFoldDB" id="A0AAV4A2I1"/>